<organism evidence="1 2">
    <name type="scientific">Mesoterricola sediminis</name>
    <dbReference type="NCBI Taxonomy" id="2927980"/>
    <lineage>
        <taxon>Bacteria</taxon>
        <taxon>Pseudomonadati</taxon>
        <taxon>Acidobacteriota</taxon>
        <taxon>Holophagae</taxon>
        <taxon>Holophagales</taxon>
        <taxon>Holophagaceae</taxon>
        <taxon>Mesoterricola</taxon>
    </lineage>
</organism>
<accession>A0AA48HDG8</accession>
<dbReference type="AlphaFoldDB" id="A0AA48HDG8"/>
<gene>
    <name evidence="1" type="ORF">METESE_12060</name>
</gene>
<dbReference type="EMBL" id="AP027081">
    <property type="protein sequence ID" value="BDU76248.1"/>
    <property type="molecule type" value="Genomic_DNA"/>
</dbReference>
<sequence length="48" mass="5437">MRDPHRHDLFWAGALLVVMCALILAANIYSDAKLNSAQAEWNARKAQR</sequence>
<evidence type="ECO:0000313" key="2">
    <source>
        <dbReference type="Proteomes" id="UP001228113"/>
    </source>
</evidence>
<dbReference type="Proteomes" id="UP001228113">
    <property type="component" value="Chromosome"/>
</dbReference>
<protein>
    <submittedName>
        <fullName evidence="1">Uncharacterized protein</fullName>
    </submittedName>
</protein>
<dbReference type="KEGG" id="msea:METESE_12060"/>
<dbReference type="RefSeq" id="WP_316411281.1">
    <property type="nucleotide sequence ID" value="NZ_AP027081.1"/>
</dbReference>
<reference evidence="1" key="1">
    <citation type="journal article" date="2023" name="Int. J. Syst. Evol. Microbiol.">
        <title>Mesoterricola silvestris gen. nov., sp. nov., Mesoterricola sediminis sp. nov., Geothrix oryzae sp. nov., Geothrix edaphica sp. nov., Geothrix rubra sp. nov., and Geothrix limicola sp. nov., six novel members of Acidobacteriota isolated from soils.</title>
        <authorList>
            <person name="Itoh H."/>
            <person name="Sugisawa Y."/>
            <person name="Mise K."/>
            <person name="Xu Z."/>
            <person name="Kuniyasu M."/>
            <person name="Ushijima N."/>
            <person name="Kawano K."/>
            <person name="Kobayashi E."/>
            <person name="Shiratori Y."/>
            <person name="Masuda Y."/>
            <person name="Senoo K."/>
        </authorList>
    </citation>
    <scope>NUCLEOTIDE SEQUENCE</scope>
    <source>
        <strain evidence="1">W786</strain>
    </source>
</reference>
<name>A0AA48HDG8_9BACT</name>
<keyword evidence="2" id="KW-1185">Reference proteome</keyword>
<evidence type="ECO:0000313" key="1">
    <source>
        <dbReference type="EMBL" id="BDU76248.1"/>
    </source>
</evidence>
<proteinExistence type="predicted"/>